<dbReference type="NCBIfam" id="TIGR00710">
    <property type="entry name" value="efflux_Bcr_CflA"/>
    <property type="match status" value="1"/>
</dbReference>
<dbReference type="Pfam" id="PF07690">
    <property type="entry name" value="MFS_1"/>
    <property type="match status" value="1"/>
</dbReference>
<feature type="transmembrane region" description="Helical" evidence="8">
    <location>
        <begin position="267"/>
        <end position="287"/>
    </location>
</feature>
<dbReference type="InterPro" id="IPR020846">
    <property type="entry name" value="MFS_dom"/>
</dbReference>
<organism evidence="10 11">
    <name type="scientific">Streptacidiphilus jiangxiensis</name>
    <dbReference type="NCBI Taxonomy" id="235985"/>
    <lineage>
        <taxon>Bacteria</taxon>
        <taxon>Bacillati</taxon>
        <taxon>Actinomycetota</taxon>
        <taxon>Actinomycetes</taxon>
        <taxon>Kitasatosporales</taxon>
        <taxon>Streptomycetaceae</taxon>
        <taxon>Streptacidiphilus</taxon>
    </lineage>
</organism>
<dbReference type="PROSITE" id="PS50850">
    <property type="entry name" value="MFS"/>
    <property type="match status" value="1"/>
</dbReference>
<feature type="transmembrane region" description="Helical" evidence="8">
    <location>
        <begin position="92"/>
        <end position="112"/>
    </location>
</feature>
<dbReference type="SUPFAM" id="SSF103473">
    <property type="entry name" value="MFS general substrate transporter"/>
    <property type="match status" value="1"/>
</dbReference>
<keyword evidence="4" id="KW-1003">Cell membrane</keyword>
<evidence type="ECO:0000256" key="8">
    <source>
        <dbReference type="SAM" id="Phobius"/>
    </source>
</evidence>
<accession>A0A1H7ZAD2</accession>
<evidence type="ECO:0000313" key="11">
    <source>
        <dbReference type="Proteomes" id="UP000183015"/>
    </source>
</evidence>
<evidence type="ECO:0000256" key="2">
    <source>
        <dbReference type="ARBA" id="ARBA00006236"/>
    </source>
</evidence>
<keyword evidence="11" id="KW-1185">Reference proteome</keyword>
<evidence type="ECO:0000256" key="3">
    <source>
        <dbReference type="ARBA" id="ARBA00022448"/>
    </source>
</evidence>
<keyword evidence="3" id="KW-0813">Transport</keyword>
<feature type="transmembrane region" description="Helical" evidence="8">
    <location>
        <begin position="355"/>
        <end position="377"/>
    </location>
</feature>
<dbReference type="InterPro" id="IPR036259">
    <property type="entry name" value="MFS_trans_sf"/>
</dbReference>
<feature type="transmembrane region" description="Helical" evidence="8">
    <location>
        <begin position="60"/>
        <end position="80"/>
    </location>
</feature>
<keyword evidence="5 8" id="KW-0812">Transmembrane</keyword>
<feature type="transmembrane region" description="Helical" evidence="8">
    <location>
        <begin position="180"/>
        <end position="199"/>
    </location>
</feature>
<feature type="transmembrane region" description="Helical" evidence="8">
    <location>
        <begin position="21"/>
        <end position="40"/>
    </location>
</feature>
<sequence length="410" mass="41437">MDSARLDQTPATTSAAPDRDGRLRLVLILGALSAFGPLSLDMYLPGLPQLAADFHVSDSAAQLTLTSCLIGLSLGQLLAGPFADRWGRRRPLLIGLAAYAAASVLCALAPSVTALTGLRMVQGLAGGAGIVISRAVVSDLFQGVAAARFFSLLMLVNGSAPILAPLFGGQLLRVTDWRGVFVALSLIGCALTAAAALGLKETLPPAERRAGGLPDTLRGMGTLLRDRAFVGYALSGGFALAAMFAYISGSSFVLQSVYGLSAQTFSLVFGANALGIVALGQLNTVLLRRFSVETLLRSGLLLSAAGGLGLLASVHFGWGLPGVLASLFVLVSSIGLIGPNGTARAMDGHAGRRGAASALVGLLQYGAGGLAAPLVGLGGSGSALPMAVVAASFAVGGILTYALLVGRRKA</sequence>
<evidence type="ECO:0000256" key="5">
    <source>
        <dbReference type="ARBA" id="ARBA00022692"/>
    </source>
</evidence>
<comment type="subcellular location">
    <subcellularLocation>
        <location evidence="1">Cell membrane</location>
        <topology evidence="1">Multi-pass membrane protein</topology>
    </subcellularLocation>
</comment>
<evidence type="ECO:0000259" key="9">
    <source>
        <dbReference type="PROSITE" id="PS50850"/>
    </source>
</evidence>
<dbReference type="Gene3D" id="1.20.1720.10">
    <property type="entry name" value="Multidrug resistance protein D"/>
    <property type="match status" value="1"/>
</dbReference>
<protein>
    <submittedName>
        <fullName evidence="10">MFS transporter, DHA1 family, bicyclomycin/chloramphenicol resistance protein</fullName>
    </submittedName>
</protein>
<feature type="transmembrane region" description="Helical" evidence="8">
    <location>
        <begin position="149"/>
        <end position="168"/>
    </location>
</feature>
<evidence type="ECO:0000256" key="4">
    <source>
        <dbReference type="ARBA" id="ARBA00022475"/>
    </source>
</evidence>
<dbReference type="RefSeq" id="WP_082015128.1">
    <property type="nucleotide sequence ID" value="NZ_BBPN01000017.1"/>
</dbReference>
<dbReference type="GO" id="GO:1990961">
    <property type="term" value="P:xenobiotic detoxification by transmembrane export across the plasma membrane"/>
    <property type="evidence" value="ECO:0007669"/>
    <property type="project" value="InterPro"/>
</dbReference>
<dbReference type="FunFam" id="1.20.1720.10:FF:000005">
    <property type="entry name" value="Bcr/CflA family efflux transporter"/>
    <property type="match status" value="1"/>
</dbReference>
<name>A0A1H7ZAD2_STRJI</name>
<dbReference type="InterPro" id="IPR011701">
    <property type="entry name" value="MFS"/>
</dbReference>
<keyword evidence="7 8" id="KW-0472">Membrane</keyword>
<evidence type="ECO:0000256" key="7">
    <source>
        <dbReference type="ARBA" id="ARBA00023136"/>
    </source>
</evidence>
<evidence type="ECO:0000256" key="6">
    <source>
        <dbReference type="ARBA" id="ARBA00022989"/>
    </source>
</evidence>
<gene>
    <name evidence="10" type="ORF">SAMN05414137_13361</name>
</gene>
<dbReference type="PROSITE" id="PS00216">
    <property type="entry name" value="SUGAR_TRANSPORT_1"/>
    <property type="match status" value="1"/>
</dbReference>
<feature type="domain" description="Major facilitator superfamily (MFS) profile" evidence="9">
    <location>
        <begin position="25"/>
        <end position="409"/>
    </location>
</feature>
<feature type="transmembrane region" description="Helical" evidence="8">
    <location>
        <begin position="324"/>
        <end position="343"/>
    </location>
</feature>
<dbReference type="PANTHER" id="PTHR23502:SF132">
    <property type="entry name" value="POLYAMINE TRANSPORTER 2-RELATED"/>
    <property type="match status" value="1"/>
</dbReference>
<feature type="transmembrane region" description="Helical" evidence="8">
    <location>
        <begin position="299"/>
        <end position="318"/>
    </location>
</feature>
<dbReference type="CDD" id="cd17320">
    <property type="entry name" value="MFS_MdfA_MDR_like"/>
    <property type="match status" value="1"/>
</dbReference>
<feature type="transmembrane region" description="Helical" evidence="8">
    <location>
        <begin position="228"/>
        <end position="247"/>
    </location>
</feature>
<dbReference type="PANTHER" id="PTHR23502">
    <property type="entry name" value="MAJOR FACILITATOR SUPERFAMILY"/>
    <property type="match status" value="1"/>
</dbReference>
<dbReference type="OrthoDB" id="9814303at2"/>
<dbReference type="STRING" id="235985.SAMN05414137_13361"/>
<dbReference type="Proteomes" id="UP000183015">
    <property type="component" value="Unassembled WGS sequence"/>
</dbReference>
<proteinExistence type="inferred from homology"/>
<feature type="transmembrane region" description="Helical" evidence="8">
    <location>
        <begin position="383"/>
        <end position="404"/>
    </location>
</feature>
<dbReference type="GO" id="GO:0005886">
    <property type="term" value="C:plasma membrane"/>
    <property type="evidence" value="ECO:0007669"/>
    <property type="project" value="UniProtKB-SubCell"/>
</dbReference>
<keyword evidence="6 8" id="KW-1133">Transmembrane helix</keyword>
<reference evidence="11" key="1">
    <citation type="submission" date="2016-10" db="EMBL/GenBank/DDBJ databases">
        <authorList>
            <person name="Varghese N."/>
        </authorList>
    </citation>
    <scope>NUCLEOTIDE SEQUENCE [LARGE SCALE GENOMIC DNA]</scope>
    <source>
        <strain evidence="11">DSM 45096 / BCRC 16803 / CGMCC 4.1857 / CIP 109030 / JCM 12277 / KCTC 19219 / NBRC 100920 / 33214</strain>
    </source>
</reference>
<dbReference type="AlphaFoldDB" id="A0A1H7ZAD2"/>
<evidence type="ECO:0000256" key="1">
    <source>
        <dbReference type="ARBA" id="ARBA00004651"/>
    </source>
</evidence>
<dbReference type="eggNOG" id="COG2814">
    <property type="taxonomic scope" value="Bacteria"/>
</dbReference>
<dbReference type="InterPro" id="IPR005829">
    <property type="entry name" value="Sugar_transporter_CS"/>
</dbReference>
<dbReference type="InterPro" id="IPR004812">
    <property type="entry name" value="Efflux_drug-R_Bcr/CmlA"/>
</dbReference>
<feature type="transmembrane region" description="Helical" evidence="8">
    <location>
        <begin position="118"/>
        <end position="137"/>
    </location>
</feature>
<comment type="similarity">
    <text evidence="2">Belongs to the major facilitator superfamily. Bcr/CmlA family.</text>
</comment>
<dbReference type="GO" id="GO:0042910">
    <property type="term" value="F:xenobiotic transmembrane transporter activity"/>
    <property type="evidence" value="ECO:0007669"/>
    <property type="project" value="InterPro"/>
</dbReference>
<evidence type="ECO:0000313" key="10">
    <source>
        <dbReference type="EMBL" id="SEM54954.1"/>
    </source>
</evidence>
<dbReference type="EMBL" id="FOAZ01000033">
    <property type="protein sequence ID" value="SEM54954.1"/>
    <property type="molecule type" value="Genomic_DNA"/>
</dbReference>